<sequence length="368" mass="37629">MPEGRGRALVVPGGLPGPSGGSAYDRRVLEELRAAGLEVGEERIPGRWPTPGPADRDELRRALARHDDVVVDGLIASAAPDELAAARASGTRVTVLVHLPLALEGGRAGAGAGSGSGPGAGDDALALAAAERRALVGADAVVATSRWTREDLAVRHGLTRVAVATPGVDPARLARGSRPPRLLVLGALTPRKNAVAALEALAALEAPGARPATRFSALVVGPEGADPAYASAVRGTAARLGPHVEVLGPRTGEELDAVWDGCDLLVLPSLAETYGMVVTEALARGVPAVVAAGTGAVEALRGDGVRADLPLPGAAVDVTDGASLAAVLERWLADATLRAEWSRAARRHREHLSGWDATAVRIREAIGW</sequence>
<dbReference type="Gene3D" id="3.40.50.2000">
    <property type="entry name" value="Glycogen Phosphorylase B"/>
    <property type="match status" value="2"/>
</dbReference>
<dbReference type="AlphaFoldDB" id="A0AA37XH17"/>
<keyword evidence="1" id="KW-0328">Glycosyltransferase</keyword>
<accession>A0AA37XH17</accession>
<dbReference type="RefSeq" id="WP_284251611.1">
    <property type="nucleotide sequence ID" value="NZ_BSUM01000001.1"/>
</dbReference>
<gene>
    <name evidence="5" type="ORF">GCM10025875_29080</name>
</gene>
<proteinExistence type="predicted"/>
<dbReference type="SUPFAM" id="SSF53756">
    <property type="entry name" value="UDP-Glycosyltransferase/glycogen phosphorylase"/>
    <property type="match status" value="1"/>
</dbReference>
<dbReference type="PANTHER" id="PTHR46401">
    <property type="entry name" value="GLYCOSYLTRANSFERASE WBBK-RELATED"/>
    <property type="match status" value="1"/>
</dbReference>
<reference evidence="5" key="1">
    <citation type="journal article" date="2014" name="Int. J. Syst. Evol. Microbiol.">
        <title>Complete genome sequence of Corynebacterium casei LMG S-19264T (=DSM 44701T), isolated from a smear-ripened cheese.</title>
        <authorList>
            <consortium name="US DOE Joint Genome Institute (JGI-PGF)"/>
            <person name="Walter F."/>
            <person name="Albersmeier A."/>
            <person name="Kalinowski J."/>
            <person name="Ruckert C."/>
        </authorList>
    </citation>
    <scope>NUCLEOTIDE SEQUENCE</scope>
    <source>
        <strain evidence="5">NBRC 112290</strain>
    </source>
</reference>
<evidence type="ECO:0000256" key="2">
    <source>
        <dbReference type="ARBA" id="ARBA00022679"/>
    </source>
</evidence>
<dbReference type="InterPro" id="IPR028098">
    <property type="entry name" value="Glyco_trans_4-like_N"/>
</dbReference>
<organism evidence="5 6">
    <name type="scientific">Litorihabitans aurantiacus</name>
    <dbReference type="NCBI Taxonomy" id="1930061"/>
    <lineage>
        <taxon>Bacteria</taxon>
        <taxon>Bacillati</taxon>
        <taxon>Actinomycetota</taxon>
        <taxon>Actinomycetes</taxon>
        <taxon>Micrococcales</taxon>
        <taxon>Beutenbergiaceae</taxon>
        <taxon>Litorihabitans</taxon>
    </lineage>
</organism>
<feature type="domain" description="Glycosyltransferase subfamily 4-like N-terminal" evidence="4">
    <location>
        <begin position="36"/>
        <end position="172"/>
    </location>
</feature>
<dbReference type="Pfam" id="PF13439">
    <property type="entry name" value="Glyco_transf_4"/>
    <property type="match status" value="1"/>
</dbReference>
<evidence type="ECO:0000259" key="3">
    <source>
        <dbReference type="Pfam" id="PF00534"/>
    </source>
</evidence>
<dbReference type="Pfam" id="PF00534">
    <property type="entry name" value="Glycos_transf_1"/>
    <property type="match status" value="1"/>
</dbReference>
<comment type="caution">
    <text evidence="5">The sequence shown here is derived from an EMBL/GenBank/DDBJ whole genome shotgun (WGS) entry which is preliminary data.</text>
</comment>
<dbReference type="GO" id="GO:0009103">
    <property type="term" value="P:lipopolysaccharide biosynthetic process"/>
    <property type="evidence" value="ECO:0007669"/>
    <property type="project" value="TreeGrafter"/>
</dbReference>
<dbReference type="EMBL" id="BSUM01000001">
    <property type="protein sequence ID" value="GMA32916.1"/>
    <property type="molecule type" value="Genomic_DNA"/>
</dbReference>
<dbReference type="CDD" id="cd03801">
    <property type="entry name" value="GT4_PimA-like"/>
    <property type="match status" value="1"/>
</dbReference>
<evidence type="ECO:0000313" key="6">
    <source>
        <dbReference type="Proteomes" id="UP001157161"/>
    </source>
</evidence>
<name>A0AA37XH17_9MICO</name>
<protein>
    <submittedName>
        <fullName evidence="5">Glycosyl transferase</fullName>
    </submittedName>
</protein>
<evidence type="ECO:0000259" key="4">
    <source>
        <dbReference type="Pfam" id="PF13439"/>
    </source>
</evidence>
<dbReference type="InterPro" id="IPR001296">
    <property type="entry name" value="Glyco_trans_1"/>
</dbReference>
<dbReference type="GO" id="GO:0016757">
    <property type="term" value="F:glycosyltransferase activity"/>
    <property type="evidence" value="ECO:0007669"/>
    <property type="project" value="UniProtKB-KW"/>
</dbReference>
<reference evidence="5" key="2">
    <citation type="submission" date="2023-02" db="EMBL/GenBank/DDBJ databases">
        <authorList>
            <person name="Sun Q."/>
            <person name="Mori K."/>
        </authorList>
    </citation>
    <scope>NUCLEOTIDE SEQUENCE</scope>
    <source>
        <strain evidence="5">NBRC 112290</strain>
    </source>
</reference>
<evidence type="ECO:0000256" key="1">
    <source>
        <dbReference type="ARBA" id="ARBA00022676"/>
    </source>
</evidence>
<keyword evidence="6" id="KW-1185">Reference proteome</keyword>
<evidence type="ECO:0000313" key="5">
    <source>
        <dbReference type="EMBL" id="GMA32916.1"/>
    </source>
</evidence>
<dbReference type="PANTHER" id="PTHR46401:SF2">
    <property type="entry name" value="GLYCOSYLTRANSFERASE WBBK-RELATED"/>
    <property type="match status" value="1"/>
</dbReference>
<dbReference type="Proteomes" id="UP001157161">
    <property type="component" value="Unassembled WGS sequence"/>
</dbReference>
<feature type="domain" description="Glycosyl transferase family 1" evidence="3">
    <location>
        <begin position="174"/>
        <end position="347"/>
    </location>
</feature>
<keyword evidence="2 5" id="KW-0808">Transferase</keyword>